<dbReference type="Pfam" id="PF01292">
    <property type="entry name" value="Ni_hydr_CYTB"/>
    <property type="match status" value="1"/>
</dbReference>
<comment type="subcellular location">
    <subcellularLocation>
        <location evidence="2">Cell membrane</location>
        <topology evidence="2">Multi-pass membrane protein</topology>
    </subcellularLocation>
</comment>
<feature type="domain" description="Cytochrome b561 bacterial/Ni-hydrogenase" evidence="15">
    <location>
        <begin position="4"/>
        <end position="171"/>
    </location>
</feature>
<keyword evidence="3" id="KW-0813">Transport</keyword>
<name>A0A1Y5PYA9_9SPHN</name>
<reference evidence="16" key="1">
    <citation type="submission" date="2016-03" db="EMBL/GenBank/DDBJ databases">
        <authorList>
            <person name="Ploux O."/>
        </authorList>
    </citation>
    <scope>NUCLEOTIDE SEQUENCE</scope>
    <source>
        <strain evidence="16">UC10</strain>
    </source>
</reference>
<evidence type="ECO:0000256" key="7">
    <source>
        <dbReference type="ARBA" id="ARBA00022723"/>
    </source>
</evidence>
<keyword evidence="9 14" id="KW-1133">Transmembrane helix</keyword>
<protein>
    <submittedName>
        <fullName evidence="16">Cytochrome b561</fullName>
    </submittedName>
</protein>
<dbReference type="InterPro" id="IPR052168">
    <property type="entry name" value="Cytochrome_b561_oxidase"/>
</dbReference>
<evidence type="ECO:0000256" key="3">
    <source>
        <dbReference type="ARBA" id="ARBA00022448"/>
    </source>
</evidence>
<evidence type="ECO:0000256" key="6">
    <source>
        <dbReference type="ARBA" id="ARBA00022692"/>
    </source>
</evidence>
<dbReference type="PANTHER" id="PTHR30529">
    <property type="entry name" value="CYTOCHROME B561"/>
    <property type="match status" value="1"/>
</dbReference>
<evidence type="ECO:0000256" key="12">
    <source>
        <dbReference type="ARBA" id="ARBA00037975"/>
    </source>
</evidence>
<dbReference type="Gene3D" id="1.20.950.20">
    <property type="entry name" value="Transmembrane di-heme cytochromes, Chain C"/>
    <property type="match status" value="1"/>
</dbReference>
<evidence type="ECO:0000256" key="11">
    <source>
        <dbReference type="ARBA" id="ARBA00023136"/>
    </source>
</evidence>
<dbReference type="RefSeq" id="WP_295322096.1">
    <property type="nucleotide sequence ID" value="NZ_LT598653.1"/>
</dbReference>
<dbReference type="SUPFAM" id="SSF81342">
    <property type="entry name" value="Transmembrane di-heme cytochromes"/>
    <property type="match status" value="1"/>
</dbReference>
<dbReference type="PANTHER" id="PTHR30529:SF6">
    <property type="entry name" value="BLL0291 PROTEIN"/>
    <property type="match status" value="1"/>
</dbReference>
<evidence type="ECO:0000256" key="14">
    <source>
        <dbReference type="SAM" id="Phobius"/>
    </source>
</evidence>
<evidence type="ECO:0000256" key="8">
    <source>
        <dbReference type="ARBA" id="ARBA00022982"/>
    </source>
</evidence>
<comment type="similarity">
    <text evidence="12">Belongs to the cytochrome b561 family.</text>
</comment>
<sequence>MPGRFHLAIRLLHWTMALLILAMLFIGAAMVSTAGPAYAALIALHRPLGIAILLLAALRLAIRVATGAPPLPADLPRVQQRAARGAHILLYLAMIGLPLIGWAMLSAGGYPVRLTAGFVLPPIVPQNAPAYGLLRRAHGLIAFAFFALILGHLTIALIHGFVRRDGVLETMGFARAPALNPELPEPEEAGEPDTDPAETPRP</sequence>
<feature type="compositionally biased region" description="Acidic residues" evidence="13">
    <location>
        <begin position="184"/>
        <end position="196"/>
    </location>
</feature>
<keyword evidence="4" id="KW-1003">Cell membrane</keyword>
<evidence type="ECO:0000256" key="2">
    <source>
        <dbReference type="ARBA" id="ARBA00004651"/>
    </source>
</evidence>
<dbReference type="GO" id="GO:0005886">
    <property type="term" value="C:plasma membrane"/>
    <property type="evidence" value="ECO:0007669"/>
    <property type="project" value="UniProtKB-SubCell"/>
</dbReference>
<keyword evidence="11 14" id="KW-0472">Membrane</keyword>
<keyword evidence="7" id="KW-0479">Metal-binding</keyword>
<keyword evidence="10" id="KW-0408">Iron</keyword>
<feature type="region of interest" description="Disordered" evidence="13">
    <location>
        <begin position="178"/>
        <end position="202"/>
    </location>
</feature>
<evidence type="ECO:0000256" key="9">
    <source>
        <dbReference type="ARBA" id="ARBA00022989"/>
    </source>
</evidence>
<evidence type="ECO:0000259" key="15">
    <source>
        <dbReference type="Pfam" id="PF01292"/>
    </source>
</evidence>
<dbReference type="AlphaFoldDB" id="A0A1Y5PYA9"/>
<dbReference type="InterPro" id="IPR016174">
    <property type="entry name" value="Di-haem_cyt_TM"/>
</dbReference>
<dbReference type="KEGG" id="sphu:SPPYR_3854"/>
<evidence type="ECO:0000256" key="4">
    <source>
        <dbReference type="ARBA" id="ARBA00022475"/>
    </source>
</evidence>
<proteinExistence type="inferred from homology"/>
<evidence type="ECO:0000313" key="16">
    <source>
        <dbReference type="EMBL" id="SBV34969.1"/>
    </source>
</evidence>
<evidence type="ECO:0000256" key="5">
    <source>
        <dbReference type="ARBA" id="ARBA00022617"/>
    </source>
</evidence>
<keyword evidence="6 14" id="KW-0812">Transmembrane</keyword>
<feature type="transmembrane region" description="Helical" evidence="14">
    <location>
        <begin position="140"/>
        <end position="162"/>
    </location>
</feature>
<organism evidence="16">
    <name type="scientific">uncultured Sphingopyxis sp</name>
    <dbReference type="NCBI Taxonomy" id="310581"/>
    <lineage>
        <taxon>Bacteria</taxon>
        <taxon>Pseudomonadati</taxon>
        <taxon>Pseudomonadota</taxon>
        <taxon>Alphaproteobacteria</taxon>
        <taxon>Sphingomonadales</taxon>
        <taxon>Sphingomonadaceae</taxon>
        <taxon>Sphingopyxis</taxon>
        <taxon>environmental samples</taxon>
    </lineage>
</organism>
<dbReference type="EMBL" id="LT598653">
    <property type="protein sequence ID" value="SBV34969.1"/>
    <property type="molecule type" value="Genomic_DNA"/>
</dbReference>
<comment type="cofactor">
    <cofactor evidence="1">
        <name>heme b</name>
        <dbReference type="ChEBI" id="CHEBI:60344"/>
    </cofactor>
</comment>
<dbReference type="GO" id="GO:0020037">
    <property type="term" value="F:heme binding"/>
    <property type="evidence" value="ECO:0007669"/>
    <property type="project" value="TreeGrafter"/>
</dbReference>
<accession>A0A1Y5PYA9</accession>
<dbReference type="InterPro" id="IPR011577">
    <property type="entry name" value="Cyt_b561_bac/Ni-Hgenase"/>
</dbReference>
<dbReference type="GO" id="GO:0009055">
    <property type="term" value="F:electron transfer activity"/>
    <property type="evidence" value="ECO:0007669"/>
    <property type="project" value="InterPro"/>
</dbReference>
<evidence type="ECO:0000256" key="10">
    <source>
        <dbReference type="ARBA" id="ARBA00023004"/>
    </source>
</evidence>
<gene>
    <name evidence="16" type="ORF">SPPYR_3854</name>
</gene>
<dbReference type="GO" id="GO:0046872">
    <property type="term" value="F:metal ion binding"/>
    <property type="evidence" value="ECO:0007669"/>
    <property type="project" value="UniProtKB-KW"/>
</dbReference>
<feature type="transmembrane region" description="Helical" evidence="14">
    <location>
        <begin position="88"/>
        <end position="110"/>
    </location>
</feature>
<keyword evidence="5" id="KW-0349">Heme</keyword>
<dbReference type="GO" id="GO:0022904">
    <property type="term" value="P:respiratory electron transport chain"/>
    <property type="evidence" value="ECO:0007669"/>
    <property type="project" value="InterPro"/>
</dbReference>
<evidence type="ECO:0000256" key="13">
    <source>
        <dbReference type="SAM" id="MobiDB-lite"/>
    </source>
</evidence>
<evidence type="ECO:0000256" key="1">
    <source>
        <dbReference type="ARBA" id="ARBA00001970"/>
    </source>
</evidence>
<keyword evidence="8" id="KW-0249">Electron transport</keyword>